<keyword evidence="2" id="KW-1185">Reference proteome</keyword>
<evidence type="ECO:0000313" key="1">
    <source>
        <dbReference type="EMBL" id="KAK5628419.1"/>
    </source>
</evidence>
<dbReference type="EMBL" id="JAWHQM010000008">
    <property type="protein sequence ID" value="KAK5628419.1"/>
    <property type="molecule type" value="Genomic_DNA"/>
</dbReference>
<sequence length="137" mass="14426">MVLPITIPQASLATAIGLSAAGIWLGTTPPNPSSDKVPVTGDSIQWAVTAQKKYGNILYLSLGAQALHHISLVLTYPEIPKPLLRYGVINGISPSFVTWSRDTAVPIALVLAGASLRLLAYSSLGANFTMNLQSLIS</sequence>
<dbReference type="Proteomes" id="UP001305414">
    <property type="component" value="Unassembled WGS sequence"/>
</dbReference>
<proteinExistence type="predicted"/>
<name>A0AAN7UH90_9PEZI</name>
<organism evidence="1 2">
    <name type="scientific">Xylaria bambusicola</name>
    <dbReference type="NCBI Taxonomy" id="326684"/>
    <lineage>
        <taxon>Eukaryota</taxon>
        <taxon>Fungi</taxon>
        <taxon>Dikarya</taxon>
        <taxon>Ascomycota</taxon>
        <taxon>Pezizomycotina</taxon>
        <taxon>Sordariomycetes</taxon>
        <taxon>Xylariomycetidae</taxon>
        <taxon>Xylariales</taxon>
        <taxon>Xylariaceae</taxon>
        <taxon>Xylaria</taxon>
    </lineage>
</organism>
<accession>A0AAN7UH90</accession>
<comment type="caution">
    <text evidence="1">The sequence shown here is derived from an EMBL/GenBank/DDBJ whole genome shotgun (WGS) entry which is preliminary data.</text>
</comment>
<protein>
    <submittedName>
        <fullName evidence="1">Uncharacterized protein</fullName>
    </submittedName>
</protein>
<gene>
    <name evidence="1" type="ORF">RRF57_004134</name>
</gene>
<reference evidence="1 2" key="1">
    <citation type="submission" date="2023-10" db="EMBL/GenBank/DDBJ databases">
        <title>Draft genome sequence of Xylaria bambusicola isolate GMP-LS, the root and basal stem rot pathogen of sugarcane in Indonesia.</title>
        <authorList>
            <person name="Selvaraj P."/>
            <person name="Muralishankar V."/>
            <person name="Muruganantham S."/>
            <person name="Sp S."/>
            <person name="Haryani S."/>
            <person name="Lau K.J.X."/>
            <person name="Naqvi N.I."/>
        </authorList>
    </citation>
    <scope>NUCLEOTIDE SEQUENCE [LARGE SCALE GENOMIC DNA]</scope>
    <source>
        <strain evidence="1">GMP-LS</strain>
    </source>
</reference>
<dbReference type="AlphaFoldDB" id="A0AAN7UH90"/>
<evidence type="ECO:0000313" key="2">
    <source>
        <dbReference type="Proteomes" id="UP001305414"/>
    </source>
</evidence>